<name>A0A8S9MKB4_BRACR</name>
<evidence type="ECO:0008006" key="3">
    <source>
        <dbReference type="Google" id="ProtNLM"/>
    </source>
</evidence>
<dbReference type="Proteomes" id="UP000712281">
    <property type="component" value="Unassembled WGS sequence"/>
</dbReference>
<evidence type="ECO:0000313" key="2">
    <source>
        <dbReference type="Proteomes" id="UP000712281"/>
    </source>
</evidence>
<dbReference type="InterPro" id="IPR011009">
    <property type="entry name" value="Kinase-like_dom_sf"/>
</dbReference>
<dbReference type="EMBL" id="QGKW02000007">
    <property type="protein sequence ID" value="KAF2620365.1"/>
    <property type="molecule type" value="Genomic_DNA"/>
</dbReference>
<accession>A0A8S9MKB4</accession>
<gene>
    <name evidence="1" type="ORF">F2Q68_00041294</name>
</gene>
<sequence>MAWNADVVNKLKEKELLEFECKNLQIRQFCVNEDPPDPMWAGAWNELIELLWLKYERSLLNYMMGFASGRSLLELESPYEVGSNFTSSSVQQPQDLGKLWSFFHEVVDVTKGPPTIPNSQLEKVAKKTRTGSDAKKRYLFPPATEKHGTEILLVATMRLILIYSYGPELRPERQQVPIKSSSSPYQKISKVRALWPRRARRRKASSLRAFRFGELAIHPEACYLVTSLSLHPFACKDCNKAQDLLPTKLELISATKVISSFRLDQVSSMVASCRLETLRVVNEFQDELSGSEAWFLHSNSRDKLTPAIVEPKTSGCHHHILMLRKAALSYELVGSGTSGTSQNVSQHHYSLTSIQASNFLGTHDLGTRLRSSILHSQPKSTVGTPAYIAPGILIRQEYDGKDLNLSPECRHLISRILVADRATIISIPDIKFHEWFLKNHPRDLMDENRMNG</sequence>
<evidence type="ECO:0000313" key="1">
    <source>
        <dbReference type="EMBL" id="KAF2620365.1"/>
    </source>
</evidence>
<dbReference type="AlphaFoldDB" id="A0A8S9MKB4"/>
<reference evidence="1" key="1">
    <citation type="submission" date="2019-12" db="EMBL/GenBank/DDBJ databases">
        <title>Genome sequencing and annotation of Brassica cretica.</title>
        <authorList>
            <person name="Studholme D.J."/>
            <person name="Sarris P.F."/>
        </authorList>
    </citation>
    <scope>NUCLEOTIDE SEQUENCE</scope>
    <source>
        <strain evidence="1">PFS-001/15</strain>
        <tissue evidence="1">Leaf</tissue>
    </source>
</reference>
<comment type="caution">
    <text evidence="1">The sequence shown here is derived from an EMBL/GenBank/DDBJ whole genome shotgun (WGS) entry which is preliminary data.</text>
</comment>
<protein>
    <recommendedName>
        <fullName evidence="3">Protein kinase domain-containing protein</fullName>
    </recommendedName>
</protein>
<dbReference type="SUPFAM" id="SSF56112">
    <property type="entry name" value="Protein kinase-like (PK-like)"/>
    <property type="match status" value="1"/>
</dbReference>
<organism evidence="1 2">
    <name type="scientific">Brassica cretica</name>
    <name type="common">Mustard</name>
    <dbReference type="NCBI Taxonomy" id="69181"/>
    <lineage>
        <taxon>Eukaryota</taxon>
        <taxon>Viridiplantae</taxon>
        <taxon>Streptophyta</taxon>
        <taxon>Embryophyta</taxon>
        <taxon>Tracheophyta</taxon>
        <taxon>Spermatophyta</taxon>
        <taxon>Magnoliopsida</taxon>
        <taxon>eudicotyledons</taxon>
        <taxon>Gunneridae</taxon>
        <taxon>Pentapetalae</taxon>
        <taxon>rosids</taxon>
        <taxon>malvids</taxon>
        <taxon>Brassicales</taxon>
        <taxon>Brassicaceae</taxon>
        <taxon>Brassiceae</taxon>
        <taxon>Brassica</taxon>
    </lineage>
</organism>
<proteinExistence type="predicted"/>